<dbReference type="Gene3D" id="2.40.50.100">
    <property type="match status" value="1"/>
</dbReference>
<dbReference type="RefSeq" id="WP_284386954.1">
    <property type="nucleotide sequence ID" value="NZ_BSNK01000001.1"/>
</dbReference>
<dbReference type="PANTHER" id="PTHR30469:SF15">
    <property type="entry name" value="HLYD FAMILY OF SECRETION PROTEINS"/>
    <property type="match status" value="1"/>
</dbReference>
<comment type="caution">
    <text evidence="3">The sequence shown here is derived from an EMBL/GenBank/DDBJ whole genome shotgun (WGS) entry which is preliminary data.</text>
</comment>
<sequence length="333" mass="35802">MANIKYRHAFCPLIAMFLFGFDVLAQPLTIEESLVVDYRPVVARIEAGDTATARSRLQGVVTNLVVDEGDEVEGGAVVAVVIDNTLNPQLESLRSRADGLEAQIQQVEEDITRNEALYADGFFPKARLDAARTGLVVLRQSLASAEAEQRTLIARQDEGRIRAPSDSRVTRVEVVNGSIVSPGEVIARFSTLDGIIRLSLPERHAAAITEGETVLLRLPSHDSGIRTATIIKIYPELRDGAVIADATVQGGLNALVGERIDVLASVGERRAIRVPAAYVSTRYGVDFVRVKVGARFVDAPVALAGSVEDTQGRLEILSGLRVGDVITLPETGS</sequence>
<protein>
    <submittedName>
        <fullName evidence="3">Membrane protein</fullName>
    </submittedName>
</protein>
<name>A0ABQ5V605_9PROT</name>
<comment type="similarity">
    <text evidence="1">Belongs to the membrane fusion protein (MFP) (TC 8.A.1) family.</text>
</comment>
<dbReference type="PANTHER" id="PTHR30469">
    <property type="entry name" value="MULTIDRUG RESISTANCE PROTEIN MDTA"/>
    <property type="match status" value="1"/>
</dbReference>
<dbReference type="NCBIfam" id="TIGR01730">
    <property type="entry name" value="RND_mfp"/>
    <property type="match status" value="1"/>
</dbReference>
<proteinExistence type="inferred from homology"/>
<feature type="coiled-coil region" evidence="2">
    <location>
        <begin position="90"/>
        <end position="117"/>
    </location>
</feature>
<dbReference type="EMBL" id="BSNK01000001">
    <property type="protein sequence ID" value="GLQ22512.1"/>
    <property type="molecule type" value="Genomic_DNA"/>
</dbReference>
<evidence type="ECO:0000256" key="2">
    <source>
        <dbReference type="SAM" id="Coils"/>
    </source>
</evidence>
<gene>
    <name evidence="3" type="ORF">GCM10007853_03860</name>
</gene>
<reference evidence="3" key="2">
    <citation type="submission" date="2023-01" db="EMBL/GenBank/DDBJ databases">
        <title>Draft genome sequence of Algimonas ampicilliniresistens strain NBRC 108219.</title>
        <authorList>
            <person name="Sun Q."/>
            <person name="Mori K."/>
        </authorList>
    </citation>
    <scope>NUCLEOTIDE SEQUENCE</scope>
    <source>
        <strain evidence="3">NBRC 108219</strain>
    </source>
</reference>
<evidence type="ECO:0000313" key="3">
    <source>
        <dbReference type="EMBL" id="GLQ22512.1"/>
    </source>
</evidence>
<accession>A0ABQ5V605</accession>
<dbReference type="Gene3D" id="1.10.287.470">
    <property type="entry name" value="Helix hairpin bin"/>
    <property type="match status" value="1"/>
</dbReference>
<keyword evidence="2" id="KW-0175">Coiled coil</keyword>
<evidence type="ECO:0000256" key="1">
    <source>
        <dbReference type="ARBA" id="ARBA00009477"/>
    </source>
</evidence>
<dbReference type="Proteomes" id="UP001161391">
    <property type="component" value="Unassembled WGS sequence"/>
</dbReference>
<dbReference type="SUPFAM" id="SSF111369">
    <property type="entry name" value="HlyD-like secretion proteins"/>
    <property type="match status" value="1"/>
</dbReference>
<keyword evidence="4" id="KW-1185">Reference proteome</keyword>
<evidence type="ECO:0000313" key="4">
    <source>
        <dbReference type="Proteomes" id="UP001161391"/>
    </source>
</evidence>
<organism evidence="3 4">
    <name type="scientific">Algimonas ampicilliniresistens</name>
    <dbReference type="NCBI Taxonomy" id="1298735"/>
    <lineage>
        <taxon>Bacteria</taxon>
        <taxon>Pseudomonadati</taxon>
        <taxon>Pseudomonadota</taxon>
        <taxon>Alphaproteobacteria</taxon>
        <taxon>Maricaulales</taxon>
        <taxon>Robiginitomaculaceae</taxon>
        <taxon>Algimonas</taxon>
    </lineage>
</organism>
<reference evidence="3" key="1">
    <citation type="journal article" date="2014" name="Int. J. Syst. Evol. Microbiol.">
        <title>Complete genome of a new Firmicutes species belonging to the dominant human colonic microbiota ('Ruminococcus bicirculans') reveals two chromosomes and a selective capacity to utilize plant glucans.</title>
        <authorList>
            <consortium name="NISC Comparative Sequencing Program"/>
            <person name="Wegmann U."/>
            <person name="Louis P."/>
            <person name="Goesmann A."/>
            <person name="Henrissat B."/>
            <person name="Duncan S.H."/>
            <person name="Flint H.J."/>
        </authorList>
    </citation>
    <scope>NUCLEOTIDE SEQUENCE</scope>
    <source>
        <strain evidence="3">NBRC 108219</strain>
    </source>
</reference>
<dbReference type="InterPro" id="IPR006143">
    <property type="entry name" value="RND_pump_MFP"/>
</dbReference>